<name>A0ABS1MFL4_9NOCA</name>
<dbReference type="Pfam" id="PF01734">
    <property type="entry name" value="Patatin"/>
    <property type="match status" value="1"/>
</dbReference>
<dbReference type="PROSITE" id="PS51635">
    <property type="entry name" value="PNPLA"/>
    <property type="match status" value="1"/>
</dbReference>
<sequence length="281" mass="28505">MSDPVSPNGTRIALVLGGGGPVGIAWLTGLAVGFRDAGIDLALADRIVGTSAGAIVGTVLAAGGDPASLLRPPAPDAPPVHADPAVLGNIFTVMVQNRGQDPAEVRRKIGELALKAETGAPAVHVARMSALAGVSDWPAGDLVVTAVNATTGEFQPWTKDSGVSLADALASSTCVPGVFPPIPINGVPYIDGGIRSSINADLALPADLVLILEPLAHMFPRARTDRDLGSATEISVVPDPAAITAFGPDLFGAAALLPAYEAGVRQSAEAAARLKEFWPAR</sequence>
<dbReference type="Gene3D" id="3.40.1090.10">
    <property type="entry name" value="Cytosolic phospholipase A2 catalytic domain"/>
    <property type="match status" value="2"/>
</dbReference>
<organism evidence="4 5">
    <name type="scientific">Nocardia acididurans</name>
    <dbReference type="NCBI Taxonomy" id="2802282"/>
    <lineage>
        <taxon>Bacteria</taxon>
        <taxon>Bacillati</taxon>
        <taxon>Actinomycetota</taxon>
        <taxon>Actinomycetes</taxon>
        <taxon>Mycobacteriales</taxon>
        <taxon>Nocardiaceae</taxon>
        <taxon>Nocardia</taxon>
    </lineage>
</organism>
<evidence type="ECO:0000259" key="3">
    <source>
        <dbReference type="PROSITE" id="PS51635"/>
    </source>
</evidence>
<dbReference type="InterPro" id="IPR016035">
    <property type="entry name" value="Acyl_Trfase/lysoPLipase"/>
</dbReference>
<protein>
    <submittedName>
        <fullName evidence="4">Patatin-like phospholipase family protein</fullName>
    </submittedName>
</protein>
<feature type="short sequence motif" description="GXSXG" evidence="2">
    <location>
        <begin position="49"/>
        <end position="53"/>
    </location>
</feature>
<dbReference type="SUPFAM" id="SSF52151">
    <property type="entry name" value="FabD/lysophospholipase-like"/>
    <property type="match status" value="1"/>
</dbReference>
<evidence type="ECO:0000256" key="2">
    <source>
        <dbReference type="PROSITE-ProRule" id="PRU01161"/>
    </source>
</evidence>
<evidence type="ECO:0000313" key="4">
    <source>
        <dbReference type="EMBL" id="MBL1078504.1"/>
    </source>
</evidence>
<keyword evidence="5" id="KW-1185">Reference proteome</keyword>
<keyword evidence="2" id="KW-0442">Lipid degradation</keyword>
<dbReference type="EMBL" id="JAERRJ010000012">
    <property type="protein sequence ID" value="MBL1078504.1"/>
    <property type="molecule type" value="Genomic_DNA"/>
</dbReference>
<proteinExistence type="predicted"/>
<feature type="active site" description="Nucleophile" evidence="2">
    <location>
        <position position="51"/>
    </location>
</feature>
<keyword evidence="1 2" id="KW-0443">Lipid metabolism</keyword>
<gene>
    <name evidence="4" type="ORF">JK358_29275</name>
</gene>
<feature type="active site" description="Proton acceptor" evidence="2">
    <location>
        <position position="191"/>
    </location>
</feature>
<feature type="domain" description="PNPLA" evidence="3">
    <location>
        <begin position="14"/>
        <end position="204"/>
    </location>
</feature>
<feature type="short sequence motif" description="GXGXXG" evidence="2">
    <location>
        <begin position="18"/>
        <end position="23"/>
    </location>
</feature>
<dbReference type="InterPro" id="IPR002641">
    <property type="entry name" value="PNPLA_dom"/>
</dbReference>
<comment type="caution">
    <text evidence="4">The sequence shown here is derived from an EMBL/GenBank/DDBJ whole genome shotgun (WGS) entry which is preliminary data.</text>
</comment>
<evidence type="ECO:0000313" key="5">
    <source>
        <dbReference type="Proteomes" id="UP000602198"/>
    </source>
</evidence>
<feature type="short sequence motif" description="DGA/G" evidence="2">
    <location>
        <begin position="191"/>
        <end position="193"/>
    </location>
</feature>
<reference evidence="4 5" key="1">
    <citation type="submission" date="2021-01" db="EMBL/GenBank/DDBJ databases">
        <title>WGS of actinomycetes isolated from Thailand.</title>
        <authorList>
            <person name="Thawai C."/>
        </authorList>
    </citation>
    <scope>NUCLEOTIDE SEQUENCE [LARGE SCALE GENOMIC DNA]</scope>
    <source>
        <strain evidence="4 5">LPG 2</strain>
    </source>
</reference>
<dbReference type="RefSeq" id="WP_201953994.1">
    <property type="nucleotide sequence ID" value="NZ_JAERRJ010000012.1"/>
</dbReference>
<evidence type="ECO:0000256" key="1">
    <source>
        <dbReference type="ARBA" id="ARBA00023098"/>
    </source>
</evidence>
<keyword evidence="2" id="KW-0378">Hydrolase</keyword>
<dbReference type="Proteomes" id="UP000602198">
    <property type="component" value="Unassembled WGS sequence"/>
</dbReference>
<accession>A0ABS1MFL4</accession>